<dbReference type="KEGG" id="dvi:6625372"/>
<dbReference type="Proteomes" id="UP000008792">
    <property type="component" value="Unassembled WGS sequence"/>
</dbReference>
<gene>
    <name evidence="9" type="primary">Dvir\GJ21012</name>
    <name evidence="9" type="ORF">Dvir_GJ21012</name>
</gene>
<dbReference type="CDD" id="cd16890">
    <property type="entry name" value="lyz_i"/>
    <property type="match status" value="1"/>
</dbReference>
<evidence type="ECO:0000256" key="4">
    <source>
        <dbReference type="ARBA" id="ARBA00022638"/>
    </source>
</evidence>
<evidence type="ECO:0000313" key="10">
    <source>
        <dbReference type="Proteomes" id="UP000008792"/>
    </source>
</evidence>
<evidence type="ECO:0000256" key="2">
    <source>
        <dbReference type="ARBA" id="ARBA00012732"/>
    </source>
</evidence>
<organism evidence="9 10">
    <name type="scientific">Drosophila virilis</name>
    <name type="common">Fruit fly</name>
    <dbReference type="NCBI Taxonomy" id="7244"/>
    <lineage>
        <taxon>Eukaryota</taxon>
        <taxon>Metazoa</taxon>
        <taxon>Ecdysozoa</taxon>
        <taxon>Arthropoda</taxon>
        <taxon>Hexapoda</taxon>
        <taxon>Insecta</taxon>
        <taxon>Pterygota</taxon>
        <taxon>Neoptera</taxon>
        <taxon>Endopterygota</taxon>
        <taxon>Diptera</taxon>
        <taxon>Brachycera</taxon>
        <taxon>Muscomorpha</taxon>
        <taxon>Ephydroidea</taxon>
        <taxon>Drosophilidae</taxon>
        <taxon>Drosophila</taxon>
    </lineage>
</organism>
<evidence type="ECO:0000256" key="3">
    <source>
        <dbReference type="ARBA" id="ARBA00022529"/>
    </source>
</evidence>
<evidence type="ECO:0000256" key="5">
    <source>
        <dbReference type="ARBA" id="ARBA00022801"/>
    </source>
</evidence>
<dbReference type="GO" id="GO:0031640">
    <property type="term" value="P:killing of cells of another organism"/>
    <property type="evidence" value="ECO:0007669"/>
    <property type="project" value="UniProtKB-KW"/>
</dbReference>
<dbReference type="GO" id="GO:0003796">
    <property type="term" value="F:lysozyme activity"/>
    <property type="evidence" value="ECO:0007669"/>
    <property type="project" value="UniProtKB-EC"/>
</dbReference>
<keyword evidence="6 9" id="KW-0326">Glycosidase</keyword>
<evidence type="ECO:0000256" key="8">
    <source>
        <dbReference type="SAM" id="SignalP"/>
    </source>
</evidence>
<dbReference type="PROSITE" id="PS51909">
    <property type="entry name" value="LYSOZYME_I"/>
    <property type="match status" value="1"/>
</dbReference>
<reference evidence="9 10" key="1">
    <citation type="journal article" date="2007" name="Nature">
        <title>Evolution of genes and genomes on the Drosophila phylogeny.</title>
        <authorList>
            <consortium name="Drosophila 12 Genomes Consortium"/>
            <person name="Clark A.G."/>
            <person name="Eisen M.B."/>
            <person name="Smith D.R."/>
            <person name="Bergman C.M."/>
            <person name="Oliver B."/>
            <person name="Markow T.A."/>
            <person name="Kaufman T.C."/>
            <person name="Kellis M."/>
            <person name="Gelbart W."/>
            <person name="Iyer V.N."/>
            <person name="Pollard D.A."/>
            <person name="Sackton T.B."/>
            <person name="Larracuente A.M."/>
            <person name="Singh N.D."/>
            <person name="Abad J.P."/>
            <person name="Abt D.N."/>
            <person name="Adryan B."/>
            <person name="Aguade M."/>
            <person name="Akashi H."/>
            <person name="Anderson W.W."/>
            <person name="Aquadro C.F."/>
            <person name="Ardell D.H."/>
            <person name="Arguello R."/>
            <person name="Artieri C.G."/>
            <person name="Barbash D.A."/>
            <person name="Barker D."/>
            <person name="Barsanti P."/>
            <person name="Batterham P."/>
            <person name="Batzoglou S."/>
            <person name="Begun D."/>
            <person name="Bhutkar A."/>
            <person name="Blanco E."/>
            <person name="Bosak S.A."/>
            <person name="Bradley R.K."/>
            <person name="Brand A.D."/>
            <person name="Brent M.R."/>
            <person name="Brooks A.N."/>
            <person name="Brown R.H."/>
            <person name="Butlin R.K."/>
            <person name="Caggese C."/>
            <person name="Calvi B.R."/>
            <person name="Bernardo de Carvalho A."/>
            <person name="Caspi A."/>
            <person name="Castrezana S."/>
            <person name="Celniker S.E."/>
            <person name="Chang J.L."/>
            <person name="Chapple C."/>
            <person name="Chatterji S."/>
            <person name="Chinwalla A."/>
            <person name="Civetta A."/>
            <person name="Clifton S.W."/>
            <person name="Comeron J.M."/>
            <person name="Costello J.C."/>
            <person name="Coyne J.A."/>
            <person name="Daub J."/>
            <person name="David R.G."/>
            <person name="Delcher A.L."/>
            <person name="Delehaunty K."/>
            <person name="Do C.B."/>
            <person name="Ebling H."/>
            <person name="Edwards K."/>
            <person name="Eickbush T."/>
            <person name="Evans J.D."/>
            <person name="Filipski A."/>
            <person name="Findeiss S."/>
            <person name="Freyhult E."/>
            <person name="Fulton L."/>
            <person name="Fulton R."/>
            <person name="Garcia A.C."/>
            <person name="Gardiner A."/>
            <person name="Garfield D.A."/>
            <person name="Garvin B.E."/>
            <person name="Gibson G."/>
            <person name="Gilbert D."/>
            <person name="Gnerre S."/>
            <person name="Godfrey J."/>
            <person name="Good R."/>
            <person name="Gotea V."/>
            <person name="Gravely B."/>
            <person name="Greenberg A.J."/>
            <person name="Griffiths-Jones S."/>
            <person name="Gross S."/>
            <person name="Guigo R."/>
            <person name="Gustafson E.A."/>
            <person name="Haerty W."/>
            <person name="Hahn M.W."/>
            <person name="Halligan D.L."/>
            <person name="Halpern A.L."/>
            <person name="Halter G.M."/>
            <person name="Han M.V."/>
            <person name="Heger A."/>
            <person name="Hillier L."/>
            <person name="Hinrichs A.S."/>
            <person name="Holmes I."/>
            <person name="Hoskins R.A."/>
            <person name="Hubisz M.J."/>
            <person name="Hultmark D."/>
            <person name="Huntley M.A."/>
            <person name="Jaffe D.B."/>
            <person name="Jagadeeshan S."/>
            <person name="Jeck W.R."/>
            <person name="Johnson J."/>
            <person name="Jones C.D."/>
            <person name="Jordan W.C."/>
            <person name="Karpen G.H."/>
            <person name="Kataoka E."/>
            <person name="Keightley P.D."/>
            <person name="Kheradpour P."/>
            <person name="Kirkness E.F."/>
            <person name="Koerich L.B."/>
            <person name="Kristiansen K."/>
            <person name="Kudrna D."/>
            <person name="Kulathinal R.J."/>
            <person name="Kumar S."/>
            <person name="Kwok R."/>
            <person name="Lander E."/>
            <person name="Langley C.H."/>
            <person name="Lapoint R."/>
            <person name="Lazzaro B.P."/>
            <person name="Lee S.J."/>
            <person name="Levesque L."/>
            <person name="Li R."/>
            <person name="Lin C.F."/>
            <person name="Lin M.F."/>
            <person name="Lindblad-Toh K."/>
            <person name="Llopart A."/>
            <person name="Long M."/>
            <person name="Low L."/>
            <person name="Lozovsky E."/>
            <person name="Lu J."/>
            <person name="Luo M."/>
            <person name="Machado C.A."/>
            <person name="Makalowski W."/>
            <person name="Marzo M."/>
            <person name="Matsuda M."/>
            <person name="Matzkin L."/>
            <person name="McAllister B."/>
            <person name="McBride C.S."/>
            <person name="McKernan B."/>
            <person name="McKernan K."/>
            <person name="Mendez-Lago M."/>
            <person name="Minx P."/>
            <person name="Mollenhauer M.U."/>
            <person name="Montooth K."/>
            <person name="Mount S.M."/>
            <person name="Mu X."/>
            <person name="Myers E."/>
            <person name="Negre B."/>
            <person name="Newfeld S."/>
            <person name="Nielsen R."/>
            <person name="Noor M.A."/>
            <person name="O'Grady P."/>
            <person name="Pachter L."/>
            <person name="Papaceit M."/>
            <person name="Parisi M.J."/>
            <person name="Parisi M."/>
            <person name="Parts L."/>
            <person name="Pedersen J.S."/>
            <person name="Pesole G."/>
            <person name="Phillippy A.M."/>
            <person name="Ponting C.P."/>
            <person name="Pop M."/>
            <person name="Porcelli D."/>
            <person name="Powell J.R."/>
            <person name="Prohaska S."/>
            <person name="Pruitt K."/>
            <person name="Puig M."/>
            <person name="Quesneville H."/>
            <person name="Ram K.R."/>
            <person name="Rand D."/>
            <person name="Rasmussen M.D."/>
            <person name="Reed L.K."/>
            <person name="Reenan R."/>
            <person name="Reily A."/>
            <person name="Remington K.A."/>
            <person name="Rieger T.T."/>
            <person name="Ritchie M.G."/>
            <person name="Robin C."/>
            <person name="Rogers Y.H."/>
            <person name="Rohde C."/>
            <person name="Rozas J."/>
            <person name="Rubenfield M.J."/>
            <person name="Ruiz A."/>
            <person name="Russo S."/>
            <person name="Salzberg S.L."/>
            <person name="Sanchez-Gracia A."/>
            <person name="Saranga D.J."/>
            <person name="Sato H."/>
            <person name="Schaeffer S.W."/>
            <person name="Schatz M.C."/>
            <person name="Schlenke T."/>
            <person name="Schwartz R."/>
            <person name="Segarra C."/>
            <person name="Singh R.S."/>
            <person name="Sirot L."/>
            <person name="Sirota M."/>
            <person name="Sisneros N.B."/>
            <person name="Smith C.D."/>
            <person name="Smith T.F."/>
            <person name="Spieth J."/>
            <person name="Stage D.E."/>
            <person name="Stark A."/>
            <person name="Stephan W."/>
            <person name="Strausberg R.L."/>
            <person name="Strempel S."/>
            <person name="Sturgill D."/>
            <person name="Sutton G."/>
            <person name="Sutton G.G."/>
            <person name="Tao W."/>
            <person name="Teichmann S."/>
            <person name="Tobari Y.N."/>
            <person name="Tomimura Y."/>
            <person name="Tsolas J.M."/>
            <person name="Valente V.L."/>
            <person name="Venter E."/>
            <person name="Venter J.C."/>
            <person name="Vicario S."/>
            <person name="Vieira F.G."/>
            <person name="Vilella A.J."/>
            <person name="Villasante A."/>
            <person name="Walenz B."/>
            <person name="Wang J."/>
            <person name="Wasserman M."/>
            <person name="Watts T."/>
            <person name="Wilson D."/>
            <person name="Wilson R.K."/>
            <person name="Wing R.A."/>
            <person name="Wolfner M.F."/>
            <person name="Wong A."/>
            <person name="Wong G.K."/>
            <person name="Wu C.I."/>
            <person name="Wu G."/>
            <person name="Yamamoto D."/>
            <person name="Yang H.P."/>
            <person name="Yang S.P."/>
            <person name="Yorke J.A."/>
            <person name="Yoshida K."/>
            <person name="Zdobnov E."/>
            <person name="Zhang P."/>
            <person name="Zhang Y."/>
            <person name="Zimin A.V."/>
            <person name="Baldwin J."/>
            <person name="Abdouelleil A."/>
            <person name="Abdulkadir J."/>
            <person name="Abebe A."/>
            <person name="Abera B."/>
            <person name="Abreu J."/>
            <person name="Acer S.C."/>
            <person name="Aftuck L."/>
            <person name="Alexander A."/>
            <person name="An P."/>
            <person name="Anderson E."/>
            <person name="Anderson S."/>
            <person name="Arachi H."/>
            <person name="Azer M."/>
            <person name="Bachantsang P."/>
            <person name="Barry A."/>
            <person name="Bayul T."/>
            <person name="Berlin A."/>
            <person name="Bessette D."/>
            <person name="Bloom T."/>
            <person name="Blye J."/>
            <person name="Boguslavskiy L."/>
            <person name="Bonnet C."/>
            <person name="Boukhgalter B."/>
            <person name="Bourzgui I."/>
            <person name="Brown A."/>
            <person name="Cahill P."/>
            <person name="Channer S."/>
            <person name="Cheshatsang Y."/>
            <person name="Chuda L."/>
            <person name="Citroen M."/>
            <person name="Collymore A."/>
            <person name="Cooke P."/>
            <person name="Costello M."/>
            <person name="D'Aco K."/>
            <person name="Daza R."/>
            <person name="De Haan G."/>
            <person name="DeGray S."/>
            <person name="DeMaso C."/>
            <person name="Dhargay N."/>
            <person name="Dooley K."/>
            <person name="Dooley E."/>
            <person name="Doricent M."/>
            <person name="Dorje P."/>
            <person name="Dorjee K."/>
            <person name="Dupes A."/>
            <person name="Elong R."/>
            <person name="Falk J."/>
            <person name="Farina A."/>
            <person name="Faro S."/>
            <person name="Ferguson D."/>
            <person name="Fisher S."/>
            <person name="Foley C.D."/>
            <person name="Franke A."/>
            <person name="Friedrich D."/>
            <person name="Gadbois L."/>
            <person name="Gearin G."/>
            <person name="Gearin C.R."/>
            <person name="Giannoukos G."/>
            <person name="Goode T."/>
            <person name="Graham J."/>
            <person name="Grandbois E."/>
            <person name="Grewal S."/>
            <person name="Gyaltsen K."/>
            <person name="Hafez N."/>
            <person name="Hagos B."/>
            <person name="Hall J."/>
            <person name="Henson C."/>
            <person name="Hollinger A."/>
            <person name="Honan T."/>
            <person name="Huard M.D."/>
            <person name="Hughes L."/>
            <person name="Hurhula B."/>
            <person name="Husby M.E."/>
            <person name="Kamat A."/>
            <person name="Kanga B."/>
            <person name="Kashin S."/>
            <person name="Khazanovich D."/>
            <person name="Kisner P."/>
            <person name="Lance K."/>
            <person name="Lara M."/>
            <person name="Lee W."/>
            <person name="Lennon N."/>
            <person name="Letendre F."/>
            <person name="LeVine R."/>
            <person name="Lipovsky A."/>
            <person name="Liu X."/>
            <person name="Liu J."/>
            <person name="Liu S."/>
            <person name="Lokyitsang T."/>
            <person name="Lokyitsang Y."/>
            <person name="Lubonja R."/>
            <person name="Lui A."/>
            <person name="MacDonald P."/>
            <person name="Magnisalis V."/>
            <person name="Maru K."/>
            <person name="Matthews C."/>
            <person name="McCusker W."/>
            <person name="McDonough S."/>
            <person name="Mehta T."/>
            <person name="Meldrim J."/>
            <person name="Meneus L."/>
            <person name="Mihai O."/>
            <person name="Mihalev A."/>
            <person name="Mihova T."/>
            <person name="Mittelman R."/>
            <person name="Mlenga V."/>
            <person name="Montmayeur A."/>
            <person name="Mulrain L."/>
            <person name="Navidi A."/>
            <person name="Naylor J."/>
            <person name="Negash T."/>
            <person name="Nguyen T."/>
            <person name="Nguyen N."/>
            <person name="Nicol R."/>
            <person name="Norbu C."/>
            <person name="Norbu N."/>
            <person name="Novod N."/>
            <person name="O'Neill B."/>
            <person name="Osman S."/>
            <person name="Markiewicz E."/>
            <person name="Oyono O.L."/>
            <person name="Patti C."/>
            <person name="Phunkhang P."/>
            <person name="Pierre F."/>
            <person name="Priest M."/>
            <person name="Raghuraman S."/>
            <person name="Rege F."/>
            <person name="Reyes R."/>
            <person name="Rise C."/>
            <person name="Rogov P."/>
            <person name="Ross K."/>
            <person name="Ryan E."/>
            <person name="Settipalli S."/>
            <person name="Shea T."/>
            <person name="Sherpa N."/>
            <person name="Shi L."/>
            <person name="Shih D."/>
            <person name="Sparrow T."/>
            <person name="Spaulding J."/>
            <person name="Stalker J."/>
            <person name="Stange-Thomann N."/>
            <person name="Stavropoulos S."/>
            <person name="Stone C."/>
            <person name="Strader C."/>
            <person name="Tesfaye S."/>
            <person name="Thomson T."/>
            <person name="Thoulutsang Y."/>
            <person name="Thoulutsang D."/>
            <person name="Topham K."/>
            <person name="Topping I."/>
            <person name="Tsamla T."/>
            <person name="Vassiliev H."/>
            <person name="Vo A."/>
            <person name="Wangchuk T."/>
            <person name="Wangdi T."/>
            <person name="Weiand M."/>
            <person name="Wilkinson J."/>
            <person name="Wilson A."/>
            <person name="Yadav S."/>
            <person name="Young G."/>
            <person name="Yu Q."/>
            <person name="Zembek L."/>
            <person name="Zhong D."/>
            <person name="Zimmer A."/>
            <person name="Zwirko Z."/>
            <person name="Jaffe D.B."/>
            <person name="Alvarez P."/>
            <person name="Brockman W."/>
            <person name="Butler J."/>
            <person name="Chin C."/>
            <person name="Gnerre S."/>
            <person name="Grabherr M."/>
            <person name="Kleber M."/>
            <person name="Mauceli E."/>
            <person name="MacCallum I."/>
        </authorList>
    </citation>
    <scope>NUCLEOTIDE SEQUENCE [LARGE SCALE GENOMIC DNA]</scope>
    <source>
        <strain evidence="10">Tucson 15010-1051.87</strain>
    </source>
</reference>
<dbReference type="InterPro" id="IPR008597">
    <property type="entry name" value="Invert_lysozyme"/>
</dbReference>
<keyword evidence="5 9" id="KW-0378">Hydrolase</keyword>
<dbReference type="eggNOG" id="ENOG502S6AV">
    <property type="taxonomic scope" value="Eukaryota"/>
</dbReference>
<feature type="chain" id="PRO_5006457342" description="lysozyme" evidence="8">
    <location>
        <begin position="28"/>
        <end position="174"/>
    </location>
</feature>
<comment type="catalytic activity">
    <reaction evidence="1">
        <text>Hydrolysis of (1-&gt;4)-beta-linkages between N-acetylmuramic acid and N-acetyl-D-glucosamine residues in a peptidoglycan and between N-acetyl-D-glucosamine residues in chitodextrins.</text>
        <dbReference type="EC" id="3.2.1.17"/>
    </reaction>
</comment>
<dbReference type="EMBL" id="CH940648">
    <property type="protein sequence ID" value="EDW60181.2"/>
    <property type="molecule type" value="Genomic_DNA"/>
</dbReference>
<sequence>MFKSRRVLLCSVFSFWALLCLWHIGAADDAAAGLVVSRPVTEDCLECLCEAQSGCNATQICVNGACGIFRITWGFWKEGGAITLPNDTSLSNEAFTNCVNDPHCAADTIQNYMYKNGQDCNGDNVINCLDFGAIHKMGNLRCQDELPYTYGRIFSRCLKRKERDAKRTANRTDI</sequence>
<dbReference type="EC" id="3.2.1.17" evidence="2"/>
<proteinExistence type="predicted"/>
<name>B4LP72_DROVI</name>
<evidence type="ECO:0000313" key="9">
    <source>
        <dbReference type="EMBL" id="EDW60181.2"/>
    </source>
</evidence>
<feature type="disulfide bond" evidence="7">
    <location>
        <begin position="49"/>
        <end position="55"/>
    </location>
</feature>
<keyword evidence="8" id="KW-0732">Signal</keyword>
<evidence type="ECO:0000256" key="6">
    <source>
        <dbReference type="ARBA" id="ARBA00023295"/>
    </source>
</evidence>
<feature type="disulfide bond" evidence="7">
    <location>
        <begin position="44"/>
        <end position="128"/>
    </location>
</feature>
<dbReference type="GO" id="GO:0042742">
    <property type="term" value="P:defense response to bacterium"/>
    <property type="evidence" value="ECO:0007669"/>
    <property type="project" value="UniProtKB-KW"/>
</dbReference>
<keyword evidence="3" id="KW-0929">Antimicrobial</keyword>
<dbReference type="OrthoDB" id="6337871at2759"/>
<dbReference type="PANTHER" id="PTHR11195:SF22">
    <property type="entry name" value="LYSOZYME"/>
    <property type="match status" value="1"/>
</dbReference>
<feature type="disulfide bond" evidence="7">
    <location>
        <begin position="98"/>
        <end position="104"/>
    </location>
</feature>
<evidence type="ECO:0000256" key="1">
    <source>
        <dbReference type="ARBA" id="ARBA00000632"/>
    </source>
</evidence>
<dbReference type="AlphaFoldDB" id="B4LP72"/>
<accession>B4LP72</accession>
<feature type="signal peptide" evidence="8">
    <location>
        <begin position="1"/>
        <end position="27"/>
    </location>
</feature>
<keyword evidence="10" id="KW-1185">Reference proteome</keyword>
<dbReference type="InParanoid" id="B4LP72"/>
<dbReference type="Gene3D" id="1.10.530.10">
    <property type="match status" value="1"/>
</dbReference>
<dbReference type="PANTHER" id="PTHR11195">
    <property type="entry name" value="DESTABILASE-RELATED"/>
    <property type="match status" value="1"/>
</dbReference>
<evidence type="ECO:0000256" key="7">
    <source>
        <dbReference type="PIRSR" id="PIRSR608597-3"/>
    </source>
</evidence>
<dbReference type="FunFam" id="1.10.530.10:FF:000019">
    <property type="entry name" value="lysozyme"/>
    <property type="match status" value="1"/>
</dbReference>
<protein>
    <recommendedName>
        <fullName evidence="2">lysozyme</fullName>
        <ecNumber evidence="2">3.2.1.17</ecNumber>
    </recommendedName>
</protein>
<keyword evidence="7" id="KW-1015">Disulfide bond</keyword>
<dbReference type="Pfam" id="PF05497">
    <property type="entry name" value="Destabilase"/>
    <property type="match status" value="1"/>
</dbReference>
<keyword evidence="4" id="KW-0081">Bacteriolytic enzyme</keyword>
<dbReference type="HOGENOM" id="CLU_130604_0_0_1"/>